<dbReference type="Proteomes" id="UP000005337">
    <property type="component" value="Unassembled WGS sequence"/>
</dbReference>
<dbReference type="InterPro" id="IPR028098">
    <property type="entry name" value="Glyco_trans_4-like_N"/>
</dbReference>
<sequence length="377" mass="43684">MNLLFLIDNLCGGGAEKVLIDILKNLNLQKYNIEIFLIRNKGVYLKDLPQNIKVNYIYNDRNFEETKLYNIYYWITKTHFKINRILGLKRLFKKNIKKQYDAYIPFLEGACIQLVSDSNLEGKKIAWIHTDLIKHNIMSLKEERKALNSMDKLICVSEGSKRSLLKKYPEFNHKVMVINNPIDLDNIEKKANEKIEEVVFNNSYPTFIAIGRVEKVKGHDLLIEAHKKLINDGFKHNIAILGVGQEMESLKNLINENSLQSSFKFLGFKSNPYKYLKEADFYIMPSRYEGYPLSLCEAIALEKPIIATNFESAKDILKNGKLGLIAELEDVDDITFKMKKLLEDYNLVKELKNNCSIFKHTLGFKEKILDIENVIDG</sequence>
<dbReference type="RefSeq" id="WP_003464411.1">
    <property type="nucleotide sequence ID" value="NZ_ABDW01000021.1"/>
</dbReference>
<dbReference type="Gene3D" id="3.40.50.2000">
    <property type="entry name" value="Glycogen Phosphorylase B"/>
    <property type="match status" value="2"/>
</dbReference>
<dbReference type="PANTHER" id="PTHR12526:SF630">
    <property type="entry name" value="GLYCOSYLTRANSFERASE"/>
    <property type="match status" value="1"/>
</dbReference>
<gene>
    <name evidence="3" type="ORF">AC3_0735</name>
</gene>
<organism evidence="3 4">
    <name type="scientific">Clostridium perfringens E str. JGS1987</name>
    <dbReference type="NCBI Taxonomy" id="451755"/>
    <lineage>
        <taxon>Bacteria</taxon>
        <taxon>Bacillati</taxon>
        <taxon>Bacillota</taxon>
        <taxon>Clostridia</taxon>
        <taxon>Eubacteriales</taxon>
        <taxon>Clostridiaceae</taxon>
        <taxon>Clostridium</taxon>
    </lineage>
</organism>
<keyword evidence="3" id="KW-0808">Transferase</keyword>
<dbReference type="GO" id="GO:0016757">
    <property type="term" value="F:glycosyltransferase activity"/>
    <property type="evidence" value="ECO:0007669"/>
    <property type="project" value="InterPro"/>
</dbReference>
<dbReference type="Pfam" id="PF13439">
    <property type="entry name" value="Glyco_transf_4"/>
    <property type="match status" value="1"/>
</dbReference>
<evidence type="ECO:0000313" key="4">
    <source>
        <dbReference type="Proteomes" id="UP000005337"/>
    </source>
</evidence>
<comment type="caution">
    <text evidence="3">The sequence shown here is derived from an EMBL/GenBank/DDBJ whole genome shotgun (WGS) entry which is preliminary data.</text>
</comment>
<dbReference type="EMBL" id="ABDW01000021">
    <property type="protein sequence ID" value="EDT14523.1"/>
    <property type="molecule type" value="Genomic_DNA"/>
</dbReference>
<evidence type="ECO:0000313" key="3">
    <source>
        <dbReference type="EMBL" id="EDT14523.1"/>
    </source>
</evidence>
<reference evidence="3 4" key="1">
    <citation type="submission" date="2007-07" db="EMBL/GenBank/DDBJ databases">
        <title>Annotation of Clostridium perfringens E str. JGS1987.</title>
        <authorList>
            <person name="Paulsen I."/>
            <person name="Sebastian Y."/>
        </authorList>
    </citation>
    <scope>NUCLEOTIDE SEQUENCE [LARGE SCALE GENOMIC DNA]</scope>
    <source>
        <strain evidence="4">E str. JGS1987</strain>
    </source>
</reference>
<accession>B1BUU7</accession>
<dbReference type="PANTHER" id="PTHR12526">
    <property type="entry name" value="GLYCOSYLTRANSFERASE"/>
    <property type="match status" value="1"/>
</dbReference>
<dbReference type="InterPro" id="IPR001296">
    <property type="entry name" value="Glyco_trans_1"/>
</dbReference>
<feature type="domain" description="Glycosyltransferase subfamily 4-like N-terminal" evidence="2">
    <location>
        <begin position="13"/>
        <end position="185"/>
    </location>
</feature>
<protein>
    <submittedName>
        <fullName evidence="3">Glycosyl transferase, group 1 family protein</fullName>
    </submittedName>
</protein>
<dbReference type="SUPFAM" id="SSF53756">
    <property type="entry name" value="UDP-Glycosyltransferase/glycogen phosphorylase"/>
    <property type="match status" value="1"/>
</dbReference>
<proteinExistence type="predicted"/>
<name>B1BUU7_CLOPF</name>
<dbReference type="AlphaFoldDB" id="B1BUU7"/>
<dbReference type="Pfam" id="PF00534">
    <property type="entry name" value="Glycos_transf_1"/>
    <property type="match status" value="1"/>
</dbReference>
<feature type="domain" description="Glycosyl transferase family 1" evidence="1">
    <location>
        <begin position="193"/>
        <end position="354"/>
    </location>
</feature>
<dbReference type="CDD" id="cd03811">
    <property type="entry name" value="GT4_GT28_WabH-like"/>
    <property type="match status" value="1"/>
</dbReference>
<evidence type="ECO:0000259" key="1">
    <source>
        <dbReference type="Pfam" id="PF00534"/>
    </source>
</evidence>
<evidence type="ECO:0000259" key="2">
    <source>
        <dbReference type="Pfam" id="PF13439"/>
    </source>
</evidence>